<dbReference type="GO" id="GO:0020037">
    <property type="term" value="F:heme binding"/>
    <property type="evidence" value="ECO:0007669"/>
    <property type="project" value="InterPro"/>
</dbReference>
<evidence type="ECO:0000256" key="9">
    <source>
        <dbReference type="PIRSR" id="PIRSR602401-1"/>
    </source>
</evidence>
<protein>
    <recommendedName>
        <fullName evidence="14">O-methylsterigmatocystin oxidoreductase</fullName>
    </recommendedName>
</protein>
<dbReference type="InterPro" id="IPR050364">
    <property type="entry name" value="Cytochrome_P450_fung"/>
</dbReference>
<keyword evidence="8 10" id="KW-0503">Monooxygenase</keyword>
<dbReference type="GO" id="GO:0016705">
    <property type="term" value="F:oxidoreductase activity, acting on paired donors, with incorporation or reduction of molecular oxygen"/>
    <property type="evidence" value="ECO:0007669"/>
    <property type="project" value="InterPro"/>
</dbReference>
<evidence type="ECO:0000256" key="4">
    <source>
        <dbReference type="ARBA" id="ARBA00022617"/>
    </source>
</evidence>
<organism evidence="12 13">
    <name type="scientific">Rhizoctonia solani</name>
    <dbReference type="NCBI Taxonomy" id="456999"/>
    <lineage>
        <taxon>Eukaryota</taxon>
        <taxon>Fungi</taxon>
        <taxon>Dikarya</taxon>
        <taxon>Basidiomycota</taxon>
        <taxon>Agaricomycotina</taxon>
        <taxon>Agaricomycetes</taxon>
        <taxon>Cantharellales</taxon>
        <taxon>Ceratobasidiaceae</taxon>
        <taxon>Rhizoctonia</taxon>
    </lineage>
</organism>
<dbReference type="InterPro" id="IPR002401">
    <property type="entry name" value="Cyt_P450_E_grp-I"/>
</dbReference>
<dbReference type="InterPro" id="IPR001128">
    <property type="entry name" value="Cyt_P450"/>
</dbReference>
<dbReference type="GO" id="GO:0005506">
    <property type="term" value="F:iron ion binding"/>
    <property type="evidence" value="ECO:0007669"/>
    <property type="project" value="InterPro"/>
</dbReference>
<dbReference type="EMBL" id="CAJMWX010000848">
    <property type="protein sequence ID" value="CAE6434855.1"/>
    <property type="molecule type" value="Genomic_DNA"/>
</dbReference>
<dbReference type="InterPro" id="IPR017972">
    <property type="entry name" value="Cyt_P450_CS"/>
</dbReference>
<keyword evidence="4 9" id="KW-0349">Heme</keyword>
<evidence type="ECO:0000256" key="1">
    <source>
        <dbReference type="ARBA" id="ARBA00001971"/>
    </source>
</evidence>
<reference evidence="12" key="1">
    <citation type="submission" date="2021-01" db="EMBL/GenBank/DDBJ databases">
        <authorList>
            <person name="Kaushik A."/>
        </authorList>
    </citation>
    <scope>NUCLEOTIDE SEQUENCE</scope>
    <source>
        <strain evidence="12">AG4-R118</strain>
    </source>
</reference>
<dbReference type="PROSITE" id="PS00086">
    <property type="entry name" value="CYTOCHROME_P450"/>
    <property type="match status" value="1"/>
</dbReference>
<keyword evidence="11" id="KW-0812">Transmembrane</keyword>
<dbReference type="Pfam" id="PF00067">
    <property type="entry name" value="p450"/>
    <property type="match status" value="1"/>
</dbReference>
<comment type="pathway">
    <text evidence="2">Secondary metabolite biosynthesis.</text>
</comment>
<evidence type="ECO:0000256" key="7">
    <source>
        <dbReference type="ARBA" id="ARBA00023004"/>
    </source>
</evidence>
<evidence type="ECO:0008006" key="14">
    <source>
        <dbReference type="Google" id="ProtNLM"/>
    </source>
</evidence>
<dbReference type="SUPFAM" id="SSF48264">
    <property type="entry name" value="Cytochrome P450"/>
    <property type="match status" value="1"/>
</dbReference>
<dbReference type="Proteomes" id="UP000663888">
    <property type="component" value="Unassembled WGS sequence"/>
</dbReference>
<evidence type="ECO:0000256" key="5">
    <source>
        <dbReference type="ARBA" id="ARBA00022723"/>
    </source>
</evidence>
<evidence type="ECO:0000256" key="2">
    <source>
        <dbReference type="ARBA" id="ARBA00005179"/>
    </source>
</evidence>
<dbReference type="CDD" id="cd11065">
    <property type="entry name" value="CYP64-like"/>
    <property type="match status" value="1"/>
</dbReference>
<evidence type="ECO:0000256" key="6">
    <source>
        <dbReference type="ARBA" id="ARBA00023002"/>
    </source>
</evidence>
<dbReference type="PANTHER" id="PTHR46300:SF7">
    <property type="entry name" value="P450, PUTATIVE (EUROFUNG)-RELATED"/>
    <property type="match status" value="1"/>
</dbReference>
<evidence type="ECO:0000256" key="8">
    <source>
        <dbReference type="ARBA" id="ARBA00023033"/>
    </source>
</evidence>
<dbReference type="PRINTS" id="PR00385">
    <property type="entry name" value="P450"/>
</dbReference>
<feature type="binding site" description="axial binding residue" evidence="9">
    <location>
        <position position="443"/>
    </location>
    <ligand>
        <name>heme</name>
        <dbReference type="ChEBI" id="CHEBI:30413"/>
    </ligand>
    <ligandPart>
        <name>Fe</name>
        <dbReference type="ChEBI" id="CHEBI:18248"/>
    </ligandPart>
</feature>
<evidence type="ECO:0000313" key="13">
    <source>
        <dbReference type="Proteomes" id="UP000663888"/>
    </source>
</evidence>
<dbReference type="Gene3D" id="1.10.630.10">
    <property type="entry name" value="Cytochrome P450"/>
    <property type="match status" value="1"/>
</dbReference>
<comment type="caution">
    <text evidence="12">The sequence shown here is derived from an EMBL/GenBank/DDBJ whole genome shotgun (WGS) entry which is preliminary data.</text>
</comment>
<gene>
    <name evidence="12" type="ORF">RDB_LOCUS40722</name>
</gene>
<evidence type="ECO:0000256" key="11">
    <source>
        <dbReference type="SAM" id="Phobius"/>
    </source>
</evidence>
<dbReference type="GO" id="GO:0004497">
    <property type="term" value="F:monooxygenase activity"/>
    <property type="evidence" value="ECO:0007669"/>
    <property type="project" value="UniProtKB-KW"/>
</dbReference>
<evidence type="ECO:0000256" key="10">
    <source>
        <dbReference type="RuleBase" id="RU000461"/>
    </source>
</evidence>
<keyword evidence="11" id="KW-1133">Transmembrane helix</keyword>
<evidence type="ECO:0000256" key="3">
    <source>
        <dbReference type="ARBA" id="ARBA00010617"/>
    </source>
</evidence>
<dbReference type="PRINTS" id="PR00463">
    <property type="entry name" value="EP450I"/>
</dbReference>
<keyword evidence="7 9" id="KW-0408">Iron</keyword>
<comment type="cofactor">
    <cofactor evidence="1 9">
        <name>heme</name>
        <dbReference type="ChEBI" id="CHEBI:30413"/>
    </cofactor>
</comment>
<proteinExistence type="inferred from homology"/>
<accession>A0A8H2XTA5</accession>
<name>A0A8H2XTA5_9AGAM</name>
<comment type="similarity">
    <text evidence="3 10">Belongs to the cytochrome P450 family.</text>
</comment>
<keyword evidence="11" id="KW-0472">Membrane</keyword>
<keyword evidence="6 10" id="KW-0560">Oxidoreductase</keyword>
<feature type="transmembrane region" description="Helical" evidence="11">
    <location>
        <begin position="6"/>
        <end position="24"/>
    </location>
</feature>
<dbReference type="PANTHER" id="PTHR46300">
    <property type="entry name" value="P450, PUTATIVE (EUROFUNG)-RELATED-RELATED"/>
    <property type="match status" value="1"/>
</dbReference>
<sequence length="518" mass="59164">MAIAQVGLYASLTYLTLILLWRLIRRPKIRYPPSPTSIPLIGNLFSIPAGHDHIAFSKLGEQLGSDIIFLEILGQKIIVLNSLEVALEVLEKRSAFYSDRPRIPMIQEPELMNWSGHVSLLGYNDLWRHYRRIMNNWLSVRAVSQFSNLQEQQARSLLRRLLNFVDNTQPFEHIKAEFFFSMGSSMLQLAYGYKPQDPQDHFFKNANLAFHNAISAGTQTNFLVNLFPALLHIPDWFPGTSWKHTAREYGAQQEKAKAEPYNWVKAQMADGTHQPSILSDLLQHQKLLMGLNSGEREERAKEVGIVLFGGGTDTSATFLVNLVFALVLNPNAQARAQQELDAVLGQCVLPRISDNDRLPYIRNMIYEVIRLYPVLPLGLPHACFQDDVFRGYTIQKGTTILGNNWAISRDPRLYKDPEIFNPDRYLDPDVPLPPVFGWGRRKCPGLHFAESSTFIMAASLIAMFTFSKKRNTNGQEVIPQIELERKALIFELKPFEFEFKPRSEEHRQLILVAATDED</sequence>
<dbReference type="InterPro" id="IPR036396">
    <property type="entry name" value="Cyt_P450_sf"/>
</dbReference>
<dbReference type="AlphaFoldDB" id="A0A8H2XTA5"/>
<keyword evidence="5 9" id="KW-0479">Metal-binding</keyword>
<evidence type="ECO:0000313" key="12">
    <source>
        <dbReference type="EMBL" id="CAE6434855.1"/>
    </source>
</evidence>